<protein>
    <submittedName>
        <fullName evidence="1">Uncharacterized protein</fullName>
    </submittedName>
</protein>
<evidence type="ECO:0000313" key="2">
    <source>
        <dbReference type="Proteomes" id="UP001234297"/>
    </source>
</evidence>
<gene>
    <name evidence="1" type="ORF">MRB53_025106</name>
</gene>
<reference evidence="1 2" key="1">
    <citation type="journal article" date="2022" name="Hortic Res">
        <title>A haplotype resolved chromosomal level avocado genome allows analysis of novel avocado genes.</title>
        <authorList>
            <person name="Nath O."/>
            <person name="Fletcher S.J."/>
            <person name="Hayward A."/>
            <person name="Shaw L.M."/>
            <person name="Masouleh A.K."/>
            <person name="Furtado A."/>
            <person name="Henry R.J."/>
            <person name="Mitter N."/>
        </authorList>
    </citation>
    <scope>NUCLEOTIDE SEQUENCE [LARGE SCALE GENOMIC DNA]</scope>
    <source>
        <strain evidence="2">cv. Hass</strain>
    </source>
</reference>
<comment type="caution">
    <text evidence="1">The sequence shown here is derived from an EMBL/GenBank/DDBJ whole genome shotgun (WGS) entry which is preliminary data.</text>
</comment>
<proteinExistence type="predicted"/>
<name>A0ACC2LFB1_PERAE</name>
<keyword evidence="2" id="KW-1185">Reference proteome</keyword>
<dbReference type="EMBL" id="CM056815">
    <property type="protein sequence ID" value="KAJ8631783.1"/>
    <property type="molecule type" value="Genomic_DNA"/>
</dbReference>
<sequence>MTSSSSSKSRWSLQGTTALVTGGTRRIGHAIVEELAELGAPIHTCSRNATELDKCLREWEALGFQVTGSFCDVSSRPEREKLMEKVSSIFGDKLNILFMIQVHINIRDATCAIYISLIVRVQKNNAGTNTWKSRVDYTAEDIQAIMETNFVSAYHLSQLAHPLLKASGMGNVVLISSVAGVVAMYSGTVYAASKGAINQLTKNLACEWAKDNIRANSVAPCYIKTSLEEHKRIGEPKEVSSLVAFLCMPAASYITGQVISVDVGMTLNGFYPTNTRILIELQPATTLLGELEENERAREGRREDDKQQQQQKQRVSTGRNSSRHWWNQRNRIELDRCLREWEGFGLLRHGLHLRCDFPIRTGEVDGEGAVNQLTKNLACEWAKDNIRTNCVASWLIKTHLVEFLWKDKEFTEEVISRTPLRRIGDPKEVSSLVTFLCLPAASYITGQVISVDGGFTVNGFCPTND</sequence>
<dbReference type="Proteomes" id="UP001234297">
    <property type="component" value="Chromosome 7"/>
</dbReference>
<evidence type="ECO:0000313" key="1">
    <source>
        <dbReference type="EMBL" id="KAJ8631783.1"/>
    </source>
</evidence>
<accession>A0ACC2LFB1</accession>
<organism evidence="1 2">
    <name type="scientific">Persea americana</name>
    <name type="common">Avocado</name>
    <dbReference type="NCBI Taxonomy" id="3435"/>
    <lineage>
        <taxon>Eukaryota</taxon>
        <taxon>Viridiplantae</taxon>
        <taxon>Streptophyta</taxon>
        <taxon>Embryophyta</taxon>
        <taxon>Tracheophyta</taxon>
        <taxon>Spermatophyta</taxon>
        <taxon>Magnoliopsida</taxon>
        <taxon>Magnoliidae</taxon>
        <taxon>Laurales</taxon>
        <taxon>Lauraceae</taxon>
        <taxon>Persea</taxon>
    </lineage>
</organism>